<reference evidence="2" key="1">
    <citation type="submission" date="2023-01" db="EMBL/GenBank/DDBJ databases">
        <title>Exophiala dermititidis isolated from Cystic Fibrosis Patient.</title>
        <authorList>
            <person name="Kurbessoian T."/>
            <person name="Crocker A."/>
            <person name="Murante D."/>
            <person name="Hogan D.A."/>
            <person name="Stajich J.E."/>
        </authorList>
    </citation>
    <scope>NUCLEOTIDE SEQUENCE</scope>
    <source>
        <strain evidence="2">Ex8</strain>
    </source>
</reference>
<organism evidence="2 3">
    <name type="scientific">Exophiala dermatitidis</name>
    <name type="common">Black yeast-like fungus</name>
    <name type="synonym">Wangiella dermatitidis</name>
    <dbReference type="NCBI Taxonomy" id="5970"/>
    <lineage>
        <taxon>Eukaryota</taxon>
        <taxon>Fungi</taxon>
        <taxon>Dikarya</taxon>
        <taxon>Ascomycota</taxon>
        <taxon>Pezizomycotina</taxon>
        <taxon>Eurotiomycetes</taxon>
        <taxon>Chaetothyriomycetidae</taxon>
        <taxon>Chaetothyriales</taxon>
        <taxon>Herpotrichiellaceae</taxon>
        <taxon>Exophiala</taxon>
    </lineage>
</organism>
<name>A0AAN6ERC6_EXODE</name>
<comment type="caution">
    <text evidence="2">The sequence shown here is derived from an EMBL/GenBank/DDBJ whole genome shotgun (WGS) entry which is preliminary data.</text>
</comment>
<proteinExistence type="predicted"/>
<dbReference type="AlphaFoldDB" id="A0AAN6ERC6"/>
<evidence type="ECO:0000313" key="3">
    <source>
        <dbReference type="Proteomes" id="UP001161757"/>
    </source>
</evidence>
<dbReference type="EMBL" id="JAJGCB010000012">
    <property type="protein sequence ID" value="KAJ8989883.1"/>
    <property type="molecule type" value="Genomic_DNA"/>
</dbReference>
<evidence type="ECO:0000313" key="2">
    <source>
        <dbReference type="EMBL" id="KAJ8989883.1"/>
    </source>
</evidence>
<accession>A0AAN6ERC6</accession>
<feature type="region of interest" description="Disordered" evidence="1">
    <location>
        <begin position="117"/>
        <end position="137"/>
    </location>
</feature>
<protein>
    <submittedName>
        <fullName evidence="2">Uncharacterized protein</fullName>
    </submittedName>
</protein>
<sequence>MLDLKAAISEAQGQSTNVRMGQCPTGAGGTYAMFEDDCTSPCWTAGPSHDSQSRWPKSTSITRRARDVCDAWSMNDTVSSNTSLGPIRAGSPSTALDARPRTVLDLRADFGDAESFDAVDQSGRRSPCQKKAQASGEVPFDDIRAFMGAPPSW</sequence>
<dbReference type="Proteomes" id="UP001161757">
    <property type="component" value="Unassembled WGS sequence"/>
</dbReference>
<gene>
    <name evidence="2" type="ORF">HRR80_006024</name>
</gene>
<evidence type="ECO:0000256" key="1">
    <source>
        <dbReference type="SAM" id="MobiDB-lite"/>
    </source>
</evidence>